<feature type="compositionally biased region" description="Basic and acidic residues" evidence="1">
    <location>
        <begin position="25"/>
        <end position="42"/>
    </location>
</feature>
<accession>A0A495XVN5</accession>
<keyword evidence="3" id="KW-1185">Reference proteome</keyword>
<evidence type="ECO:0000313" key="2">
    <source>
        <dbReference type="EMBL" id="RKT77569.1"/>
    </source>
</evidence>
<name>A0A495XVN5_9MICO</name>
<dbReference type="EMBL" id="RBXT01000001">
    <property type="protein sequence ID" value="RKT77569.1"/>
    <property type="molecule type" value="Genomic_DNA"/>
</dbReference>
<reference evidence="2 3" key="1">
    <citation type="submission" date="2018-10" db="EMBL/GenBank/DDBJ databases">
        <title>Sequencing the genomes of 1000 actinobacteria strains.</title>
        <authorList>
            <person name="Klenk H.-P."/>
        </authorList>
    </citation>
    <scope>NUCLEOTIDE SEQUENCE [LARGE SCALE GENOMIC DNA]</scope>
    <source>
        <strain evidence="2 3">DSM 44267</strain>
    </source>
</reference>
<feature type="region of interest" description="Disordered" evidence="1">
    <location>
        <begin position="1"/>
        <end position="57"/>
    </location>
</feature>
<gene>
    <name evidence="2" type="ORF">DFJ68_0992</name>
</gene>
<protein>
    <submittedName>
        <fullName evidence="2">Uncharacterized protein</fullName>
    </submittedName>
</protein>
<organism evidence="2 3">
    <name type="scientific">Terracoccus luteus</name>
    <dbReference type="NCBI Taxonomy" id="53356"/>
    <lineage>
        <taxon>Bacteria</taxon>
        <taxon>Bacillati</taxon>
        <taxon>Actinomycetota</taxon>
        <taxon>Actinomycetes</taxon>
        <taxon>Micrococcales</taxon>
        <taxon>Intrasporangiaceae</taxon>
        <taxon>Terracoccus</taxon>
    </lineage>
</organism>
<comment type="caution">
    <text evidence="2">The sequence shown here is derived from an EMBL/GenBank/DDBJ whole genome shotgun (WGS) entry which is preliminary data.</text>
</comment>
<proteinExistence type="predicted"/>
<dbReference type="Proteomes" id="UP000278440">
    <property type="component" value="Unassembled WGS sequence"/>
</dbReference>
<dbReference type="AlphaFoldDB" id="A0A495XVN5"/>
<evidence type="ECO:0000256" key="1">
    <source>
        <dbReference type="SAM" id="MobiDB-lite"/>
    </source>
</evidence>
<evidence type="ECO:0000313" key="3">
    <source>
        <dbReference type="Proteomes" id="UP000278440"/>
    </source>
</evidence>
<sequence>MTTHEATDGVSDGACDGASGFATTEQHDRAVILTPDGRRRPWDSYVEPSATAATCAT</sequence>